<keyword evidence="2 7" id="KW-0812">Transmembrane</keyword>
<dbReference type="PANTHER" id="PTHR33048:SF92">
    <property type="entry name" value="INTEGRAL MEMBRANE PROTEIN"/>
    <property type="match status" value="1"/>
</dbReference>
<dbReference type="InterPro" id="IPR049326">
    <property type="entry name" value="Rhodopsin_dom_fungi"/>
</dbReference>
<keyword evidence="10" id="KW-1185">Reference proteome</keyword>
<dbReference type="InterPro" id="IPR052337">
    <property type="entry name" value="SAT4-like"/>
</dbReference>
<evidence type="ECO:0000313" key="9">
    <source>
        <dbReference type="EMBL" id="EWC43782.1"/>
    </source>
</evidence>
<feature type="transmembrane region" description="Helical" evidence="7">
    <location>
        <begin position="148"/>
        <end position="170"/>
    </location>
</feature>
<evidence type="ECO:0000256" key="4">
    <source>
        <dbReference type="ARBA" id="ARBA00023136"/>
    </source>
</evidence>
<keyword evidence="4 7" id="KW-0472">Membrane</keyword>
<comment type="similarity">
    <text evidence="5">Belongs to the SAT4 family.</text>
</comment>
<dbReference type="Pfam" id="PF20684">
    <property type="entry name" value="Fung_rhodopsin"/>
    <property type="match status" value="1"/>
</dbReference>
<name>W7HUR6_9PEZI</name>
<evidence type="ECO:0000259" key="8">
    <source>
        <dbReference type="Pfam" id="PF20684"/>
    </source>
</evidence>
<feature type="transmembrane region" description="Helical" evidence="7">
    <location>
        <begin position="68"/>
        <end position="90"/>
    </location>
</feature>
<dbReference type="EMBL" id="KI966452">
    <property type="protein sequence ID" value="EWC43782.1"/>
    <property type="molecule type" value="Genomic_DNA"/>
</dbReference>
<accession>W7HUR6</accession>
<protein>
    <recommendedName>
        <fullName evidence="8">Rhodopsin domain-containing protein</fullName>
    </recommendedName>
</protein>
<dbReference type="AlphaFoldDB" id="W7HUR6"/>
<feature type="transmembrane region" description="Helical" evidence="7">
    <location>
        <begin position="36"/>
        <end position="56"/>
    </location>
</feature>
<dbReference type="HOGENOM" id="CLU_776188_0_0_1"/>
<proteinExistence type="inferred from homology"/>
<feature type="transmembrane region" description="Helical" evidence="7">
    <location>
        <begin position="110"/>
        <end position="136"/>
    </location>
</feature>
<evidence type="ECO:0000256" key="5">
    <source>
        <dbReference type="ARBA" id="ARBA00038359"/>
    </source>
</evidence>
<sequence>MAACDTWLLKLGSMNPAQTYKQYLTHLDEDSSKNALILKIVYGSVVPYYTSLWLYTIVPVSLSTYRKALHVVAFVMLTSMVVVLCVNLFWCTPIPRNWSLDREKICSSPSMVPVFVISTACNVVTDIVIMILPLPLLQNVKFQYRSQLVGTVCIFALGCLALLSSLVRVATLAGTAILTHVAVWSSVEVAVGIAIASLPSVRTLLYKNGRSVRMSLPSRARDQGETGQTYTNGSRPGGGPKDWLSVEEGEVDTLRSNNRDTIKSHSTVITIPTAEELEGIRCGDFEGATVRSIVDLQRFHDSMLSGRHAGDTTPSGHEWTFDKAQWRYTEPEPSGPINMDRLGAVPDVVLVDADGTC</sequence>
<feature type="domain" description="Rhodopsin" evidence="8">
    <location>
        <begin position="52"/>
        <end position="205"/>
    </location>
</feature>
<dbReference type="Proteomes" id="UP000024837">
    <property type="component" value="Unassembled WGS sequence"/>
</dbReference>
<evidence type="ECO:0000313" key="10">
    <source>
        <dbReference type="Proteomes" id="UP000024837"/>
    </source>
</evidence>
<reference evidence="9 10" key="1">
    <citation type="submission" date="2013-05" db="EMBL/GenBank/DDBJ databases">
        <title>Drechslerella stenobrocha genome reveals carnivorous origination and mechanical trapping mechanism of predatory fungi.</title>
        <authorList>
            <person name="Liu X."/>
            <person name="Zhang W."/>
            <person name="Liu K."/>
        </authorList>
    </citation>
    <scope>NUCLEOTIDE SEQUENCE [LARGE SCALE GENOMIC DNA]</scope>
    <source>
        <strain evidence="9 10">248</strain>
    </source>
</reference>
<feature type="region of interest" description="Disordered" evidence="6">
    <location>
        <begin position="218"/>
        <end position="244"/>
    </location>
</feature>
<evidence type="ECO:0000256" key="2">
    <source>
        <dbReference type="ARBA" id="ARBA00022692"/>
    </source>
</evidence>
<comment type="subcellular location">
    <subcellularLocation>
        <location evidence="1">Membrane</location>
        <topology evidence="1">Multi-pass membrane protein</topology>
    </subcellularLocation>
</comment>
<dbReference type="OrthoDB" id="10017208at2759"/>
<dbReference type="PANTHER" id="PTHR33048">
    <property type="entry name" value="PTH11-LIKE INTEGRAL MEMBRANE PROTEIN (AFU_ORTHOLOGUE AFUA_5G11245)"/>
    <property type="match status" value="1"/>
</dbReference>
<evidence type="ECO:0000256" key="1">
    <source>
        <dbReference type="ARBA" id="ARBA00004141"/>
    </source>
</evidence>
<keyword evidence="3 7" id="KW-1133">Transmembrane helix</keyword>
<evidence type="ECO:0000256" key="3">
    <source>
        <dbReference type="ARBA" id="ARBA00022989"/>
    </source>
</evidence>
<evidence type="ECO:0000256" key="7">
    <source>
        <dbReference type="SAM" id="Phobius"/>
    </source>
</evidence>
<dbReference type="GO" id="GO:0016020">
    <property type="term" value="C:membrane"/>
    <property type="evidence" value="ECO:0007669"/>
    <property type="project" value="UniProtKB-SubCell"/>
</dbReference>
<organism evidence="9 10">
    <name type="scientific">Drechslerella stenobrocha 248</name>
    <dbReference type="NCBI Taxonomy" id="1043628"/>
    <lineage>
        <taxon>Eukaryota</taxon>
        <taxon>Fungi</taxon>
        <taxon>Dikarya</taxon>
        <taxon>Ascomycota</taxon>
        <taxon>Pezizomycotina</taxon>
        <taxon>Orbiliomycetes</taxon>
        <taxon>Orbiliales</taxon>
        <taxon>Orbiliaceae</taxon>
        <taxon>Drechslerella</taxon>
    </lineage>
</organism>
<gene>
    <name evidence="9" type="ORF">DRE_07347</name>
</gene>
<feature type="transmembrane region" description="Helical" evidence="7">
    <location>
        <begin position="182"/>
        <end position="205"/>
    </location>
</feature>
<evidence type="ECO:0000256" key="6">
    <source>
        <dbReference type="SAM" id="MobiDB-lite"/>
    </source>
</evidence>
<feature type="compositionally biased region" description="Polar residues" evidence="6">
    <location>
        <begin position="225"/>
        <end position="234"/>
    </location>
</feature>